<evidence type="ECO:0000256" key="7">
    <source>
        <dbReference type="ARBA" id="ARBA00023065"/>
    </source>
</evidence>
<dbReference type="Pfam" id="PF13609">
    <property type="entry name" value="Porin_4"/>
    <property type="match status" value="1"/>
</dbReference>
<dbReference type="GO" id="GO:0015288">
    <property type="term" value="F:porin activity"/>
    <property type="evidence" value="ECO:0007669"/>
    <property type="project" value="UniProtKB-KW"/>
</dbReference>
<evidence type="ECO:0000256" key="6">
    <source>
        <dbReference type="ARBA" id="ARBA00022729"/>
    </source>
</evidence>
<feature type="region of interest" description="Disordered" evidence="11">
    <location>
        <begin position="80"/>
        <end position="102"/>
    </location>
</feature>
<dbReference type="InterPro" id="IPR023614">
    <property type="entry name" value="Porin_dom_sf"/>
</dbReference>
<dbReference type="GO" id="GO:0046930">
    <property type="term" value="C:pore complex"/>
    <property type="evidence" value="ECO:0007669"/>
    <property type="project" value="UniProtKB-KW"/>
</dbReference>
<name>A0A3B0YYT2_9ZZZZ</name>
<dbReference type="PRINTS" id="PR00184">
    <property type="entry name" value="NEISSPPORIN"/>
</dbReference>
<evidence type="ECO:0000256" key="9">
    <source>
        <dbReference type="ARBA" id="ARBA00023136"/>
    </source>
</evidence>
<evidence type="ECO:0000256" key="2">
    <source>
        <dbReference type="ARBA" id="ARBA00011233"/>
    </source>
</evidence>
<dbReference type="AlphaFoldDB" id="A0A3B0YYT2"/>
<evidence type="ECO:0000256" key="11">
    <source>
        <dbReference type="SAM" id="MobiDB-lite"/>
    </source>
</evidence>
<dbReference type="CDD" id="cd00342">
    <property type="entry name" value="gram_neg_porins"/>
    <property type="match status" value="1"/>
</dbReference>
<organism evidence="13">
    <name type="scientific">hydrothermal vent metagenome</name>
    <dbReference type="NCBI Taxonomy" id="652676"/>
    <lineage>
        <taxon>unclassified sequences</taxon>
        <taxon>metagenomes</taxon>
        <taxon>ecological metagenomes</taxon>
    </lineage>
</organism>
<evidence type="ECO:0000313" key="13">
    <source>
        <dbReference type="EMBL" id="VAW74084.1"/>
    </source>
</evidence>
<proteinExistence type="predicted"/>
<dbReference type="InterPro" id="IPR033900">
    <property type="entry name" value="Gram_neg_porin_domain"/>
</dbReference>
<keyword evidence="6" id="KW-0732">Signal</keyword>
<evidence type="ECO:0000256" key="5">
    <source>
        <dbReference type="ARBA" id="ARBA00022692"/>
    </source>
</evidence>
<reference evidence="13" key="1">
    <citation type="submission" date="2018-06" db="EMBL/GenBank/DDBJ databases">
        <authorList>
            <person name="Zhirakovskaya E."/>
        </authorList>
    </citation>
    <scope>NUCLEOTIDE SEQUENCE</scope>
</reference>
<keyword evidence="5" id="KW-0812">Transmembrane</keyword>
<evidence type="ECO:0000256" key="8">
    <source>
        <dbReference type="ARBA" id="ARBA00023114"/>
    </source>
</evidence>
<dbReference type="PANTHER" id="PTHR34501">
    <property type="entry name" value="PROTEIN YDDL-RELATED"/>
    <property type="match status" value="1"/>
</dbReference>
<feature type="domain" description="Porin" evidence="12">
    <location>
        <begin position="13"/>
        <end position="324"/>
    </location>
</feature>
<dbReference type="SUPFAM" id="SSF56935">
    <property type="entry name" value="Porins"/>
    <property type="match status" value="1"/>
</dbReference>
<dbReference type="InterPro" id="IPR002299">
    <property type="entry name" value="Porin_Neis"/>
</dbReference>
<evidence type="ECO:0000256" key="10">
    <source>
        <dbReference type="ARBA" id="ARBA00023237"/>
    </source>
</evidence>
<keyword evidence="9" id="KW-0472">Membrane</keyword>
<protein>
    <submittedName>
        <fullName evidence="13">Outer membrane protein (Porin)</fullName>
    </submittedName>
</protein>
<evidence type="ECO:0000259" key="12">
    <source>
        <dbReference type="Pfam" id="PF13609"/>
    </source>
</evidence>
<feature type="compositionally biased region" description="Acidic residues" evidence="11">
    <location>
        <begin position="80"/>
        <end position="94"/>
    </location>
</feature>
<comment type="subcellular location">
    <subcellularLocation>
        <location evidence="1">Membrane</location>
        <topology evidence="1">Multi-pass membrane protein</topology>
    </subcellularLocation>
</comment>
<evidence type="ECO:0000256" key="1">
    <source>
        <dbReference type="ARBA" id="ARBA00004141"/>
    </source>
</evidence>
<dbReference type="GO" id="GO:0006811">
    <property type="term" value="P:monoatomic ion transport"/>
    <property type="evidence" value="ECO:0007669"/>
    <property type="project" value="UniProtKB-KW"/>
</dbReference>
<keyword evidence="10" id="KW-0998">Cell outer membrane</keyword>
<dbReference type="Gene3D" id="2.40.160.10">
    <property type="entry name" value="Porin"/>
    <property type="match status" value="1"/>
</dbReference>
<dbReference type="InterPro" id="IPR050298">
    <property type="entry name" value="Gram-neg_bact_OMP"/>
</dbReference>
<dbReference type="EMBL" id="UOFN01000027">
    <property type="protein sequence ID" value="VAW74084.1"/>
    <property type="molecule type" value="Genomic_DNA"/>
</dbReference>
<evidence type="ECO:0000256" key="3">
    <source>
        <dbReference type="ARBA" id="ARBA00022448"/>
    </source>
</evidence>
<gene>
    <name evidence="13" type="ORF">MNBD_GAMMA15-1754</name>
</gene>
<evidence type="ECO:0000256" key="4">
    <source>
        <dbReference type="ARBA" id="ARBA00022452"/>
    </source>
</evidence>
<comment type="subunit">
    <text evidence="2">Homotrimer.</text>
</comment>
<sequence>MNKKFLVTAMSLVLAGGMGLANADVVLYGQLDVSIDSTDVDGGEDDINMGSNRSAVGVKGKEDLGGGLKAVYKVEWQVDIDDSEQGPGTNEDDTEGRNNSEFKGRDMFVGLKGNFGRVLFGSMSTAYKSPASKLDPFYRTRNQSRNIGLQSGLHKGRGEEGQGRATNTIRYDSPSLSGFKLAATYTLDNNKSDANDDDPYSLGVTYKGGNLYGFASYLTTQAGDDDSVFQIGAKYKMGDAAVWGMYEVDDGRISGTTGTDKGADIFNLGGSYKIGNNLVSFDYAEGSESDNNTVPEYTTWRIGGKHMFSKRTMVYLTHSNQDIDGAGEIDITSLGLRIKF</sequence>
<accession>A0A3B0YYT2</accession>
<keyword evidence="4" id="KW-1134">Transmembrane beta strand</keyword>
<dbReference type="PANTHER" id="PTHR34501:SF9">
    <property type="entry name" value="MAJOR OUTER MEMBRANE PROTEIN P.IA"/>
    <property type="match status" value="1"/>
</dbReference>
<keyword evidence="7" id="KW-0406">Ion transport</keyword>
<keyword evidence="8" id="KW-0626">Porin</keyword>
<keyword evidence="3" id="KW-0813">Transport</keyword>